<evidence type="ECO:0008006" key="2">
    <source>
        <dbReference type="Google" id="ProtNLM"/>
    </source>
</evidence>
<dbReference type="SUPFAM" id="SSF140663">
    <property type="entry name" value="TTHA0068-like"/>
    <property type="match status" value="1"/>
</dbReference>
<dbReference type="Pfam" id="PF03745">
    <property type="entry name" value="DUF309"/>
    <property type="match status" value="1"/>
</dbReference>
<gene>
    <name evidence="1" type="ORF">METZ01_LOCUS321206</name>
</gene>
<organism evidence="1">
    <name type="scientific">marine metagenome</name>
    <dbReference type="NCBI Taxonomy" id="408172"/>
    <lineage>
        <taxon>unclassified sequences</taxon>
        <taxon>metagenomes</taxon>
        <taxon>ecological metagenomes</taxon>
    </lineage>
</organism>
<dbReference type="EMBL" id="UINC01104870">
    <property type="protein sequence ID" value="SVC68352.1"/>
    <property type="molecule type" value="Genomic_DNA"/>
</dbReference>
<protein>
    <recommendedName>
        <fullName evidence="2">DUF309 domain-containing protein</fullName>
    </recommendedName>
</protein>
<dbReference type="PANTHER" id="PTHR34796:SF1">
    <property type="entry name" value="EXPRESSED PROTEIN"/>
    <property type="match status" value="1"/>
</dbReference>
<dbReference type="AlphaFoldDB" id="A0A382P8W9"/>
<dbReference type="InterPro" id="IPR005500">
    <property type="entry name" value="DUF309"/>
</dbReference>
<dbReference type="PANTHER" id="PTHR34796">
    <property type="entry name" value="EXPRESSED PROTEIN"/>
    <property type="match status" value="1"/>
</dbReference>
<evidence type="ECO:0000313" key="1">
    <source>
        <dbReference type="EMBL" id="SVC68352.1"/>
    </source>
</evidence>
<reference evidence="1" key="1">
    <citation type="submission" date="2018-05" db="EMBL/GenBank/DDBJ databases">
        <authorList>
            <person name="Lanie J.A."/>
            <person name="Ng W.-L."/>
            <person name="Kazmierczak K.M."/>
            <person name="Andrzejewski T.M."/>
            <person name="Davidsen T.M."/>
            <person name="Wayne K.J."/>
            <person name="Tettelin H."/>
            <person name="Glass J.I."/>
            <person name="Rusch D."/>
            <person name="Podicherti R."/>
            <person name="Tsui H.-C.T."/>
            <person name="Winkler M.E."/>
        </authorList>
    </citation>
    <scope>NUCLEOTIDE SEQUENCE</scope>
</reference>
<dbReference type="InterPro" id="IPR023203">
    <property type="entry name" value="TTHA0068_sf"/>
</dbReference>
<name>A0A382P8W9_9ZZZZ</name>
<sequence length="146" mass="17049">MLNMDIPSKGKTLLSDEEKIDKLFFAGVELFNQGEYFDAHEQWEEMWSEYNLPDRFFVQGLIQATVSFYHLSTGNLKGARNLMTRAIDKLTKKGPDRGHWITPQRSTDASNFIEEVKKCYAELFRINKPDEFDLELIPNLKKVEKL</sequence>
<accession>A0A382P8W9</accession>
<dbReference type="Gene3D" id="1.10.3450.10">
    <property type="entry name" value="TTHA0068-like"/>
    <property type="match status" value="1"/>
</dbReference>
<proteinExistence type="predicted"/>